<dbReference type="AlphaFoldDB" id="A0ABD7M6L9"/>
<protein>
    <submittedName>
        <fullName evidence="1">Transposase</fullName>
    </submittedName>
</protein>
<proteinExistence type="predicted"/>
<comment type="caution">
    <text evidence="1">The sequence shown here is derived from an EMBL/GenBank/DDBJ whole genome shotgun (WGS) entry which is preliminary data.</text>
</comment>
<dbReference type="Proteomes" id="UP000184253">
    <property type="component" value="Unassembled WGS sequence"/>
</dbReference>
<feature type="non-terminal residue" evidence="1">
    <location>
        <position position="1"/>
    </location>
</feature>
<sequence length="46" mass="4864">TLTAAADAEGLIDWSVSVDSTIARAHQHATNITRLTGGWVELQESA</sequence>
<organism evidence="1 2">
    <name type="scientific">Micrococcus luteus</name>
    <name type="common">Micrococcus lysodeikticus</name>
    <dbReference type="NCBI Taxonomy" id="1270"/>
    <lineage>
        <taxon>Bacteria</taxon>
        <taxon>Bacillati</taxon>
        <taxon>Actinomycetota</taxon>
        <taxon>Actinomycetes</taxon>
        <taxon>Micrococcales</taxon>
        <taxon>Micrococcaceae</taxon>
        <taxon>Micrococcus</taxon>
    </lineage>
</organism>
<gene>
    <name evidence="1" type="ORF">SAMN04487849_103217</name>
</gene>
<name>A0ABD7M6L9_MICLU</name>
<accession>A0ABD7M6L9</accession>
<evidence type="ECO:0000313" key="1">
    <source>
        <dbReference type="EMBL" id="SHL47621.1"/>
    </source>
</evidence>
<dbReference type="EMBL" id="FRCE01000003">
    <property type="protein sequence ID" value="SHL47621.1"/>
    <property type="molecule type" value="Genomic_DNA"/>
</dbReference>
<reference evidence="1 2" key="1">
    <citation type="submission" date="2016-11" db="EMBL/GenBank/DDBJ databases">
        <authorList>
            <person name="Varghese N."/>
            <person name="Submissions S."/>
        </authorList>
    </citation>
    <scope>NUCLEOTIDE SEQUENCE [LARGE SCALE GENOMIC DNA]</scope>
    <source>
        <strain evidence="1 2">VTM4R57</strain>
    </source>
</reference>
<evidence type="ECO:0000313" key="2">
    <source>
        <dbReference type="Proteomes" id="UP000184253"/>
    </source>
</evidence>